<dbReference type="VEuPathDB" id="FungiDB:BD410DRAFT_806397"/>
<dbReference type="AlphaFoldDB" id="A0A4Y7PUI7"/>
<keyword evidence="1" id="KW-1133">Transmembrane helix</keyword>
<evidence type="ECO:0000256" key="1">
    <source>
        <dbReference type="SAM" id="Phobius"/>
    </source>
</evidence>
<keyword evidence="4" id="KW-1185">Reference proteome</keyword>
<sequence>MSDSSPDIARLIAAETQIKFLNTVVLSGTGKSSVILVIMLYMLIKRKVLYLYDYVLTFPTEISGIWNSKSSAAQALFFCNRSIISCRVISFTYAAFVVPWNIAVYGIFTLRTYALYQGNPIILLIGVFACVANVVIFIYMTVILNPNVISSPLGYVCMTDPSPFRLTLANAIIQLCLDILVFALTFAKTIHLAVEMKKLGLSNGLGYFILRDGNGALTNKGLQARCIFCSLDFCGVFKILMVVLCRAKLLIGVMLIAALFGTLGELGLMVEGLSSPLTAILVNRLVLSLRQVSRFHDGNAPTLCAIRTVPEPVFATNSFLGNVGAPLRVGPVDDDESDDSNNENAFVLSKLDDMGNYLGILYAGHNSIQTRIFCLTVPLTTMIFY</sequence>
<evidence type="ECO:0000259" key="2">
    <source>
        <dbReference type="Pfam" id="PF20151"/>
    </source>
</evidence>
<feature type="transmembrane region" description="Helical" evidence="1">
    <location>
        <begin position="20"/>
        <end position="44"/>
    </location>
</feature>
<proteinExistence type="predicted"/>
<evidence type="ECO:0000313" key="3">
    <source>
        <dbReference type="EMBL" id="TDL18686.1"/>
    </source>
</evidence>
<keyword evidence="1" id="KW-0812">Transmembrane</keyword>
<feature type="domain" description="DUF6533" evidence="2">
    <location>
        <begin position="48"/>
        <end position="83"/>
    </location>
</feature>
<feature type="transmembrane region" description="Helical" evidence="1">
    <location>
        <begin position="91"/>
        <end position="110"/>
    </location>
</feature>
<protein>
    <recommendedName>
        <fullName evidence="2">DUF6533 domain-containing protein</fullName>
    </recommendedName>
</protein>
<feature type="transmembrane region" description="Helical" evidence="1">
    <location>
        <begin position="239"/>
        <end position="260"/>
    </location>
</feature>
<dbReference type="InterPro" id="IPR045340">
    <property type="entry name" value="DUF6533"/>
</dbReference>
<gene>
    <name evidence="3" type="ORF">BD410DRAFT_806397</name>
</gene>
<accession>A0A4Y7PUI7</accession>
<evidence type="ECO:0000313" key="4">
    <source>
        <dbReference type="Proteomes" id="UP000294933"/>
    </source>
</evidence>
<dbReference type="EMBL" id="ML170205">
    <property type="protein sequence ID" value="TDL18686.1"/>
    <property type="molecule type" value="Genomic_DNA"/>
</dbReference>
<name>A0A4Y7PUI7_9AGAM</name>
<feature type="transmembrane region" description="Helical" evidence="1">
    <location>
        <begin position="122"/>
        <end position="144"/>
    </location>
</feature>
<dbReference type="Proteomes" id="UP000294933">
    <property type="component" value="Unassembled WGS sequence"/>
</dbReference>
<feature type="transmembrane region" description="Helical" evidence="1">
    <location>
        <begin position="164"/>
        <end position="187"/>
    </location>
</feature>
<keyword evidence="1" id="KW-0472">Membrane</keyword>
<reference evidence="3 4" key="1">
    <citation type="submission" date="2018-06" db="EMBL/GenBank/DDBJ databases">
        <title>A transcriptomic atlas of mushroom development highlights an independent origin of complex multicellularity.</title>
        <authorList>
            <consortium name="DOE Joint Genome Institute"/>
            <person name="Krizsan K."/>
            <person name="Almasi E."/>
            <person name="Merenyi Z."/>
            <person name="Sahu N."/>
            <person name="Viragh M."/>
            <person name="Koszo T."/>
            <person name="Mondo S."/>
            <person name="Kiss B."/>
            <person name="Balint B."/>
            <person name="Kues U."/>
            <person name="Barry K."/>
            <person name="Hegedus J.C."/>
            <person name="Henrissat B."/>
            <person name="Johnson J."/>
            <person name="Lipzen A."/>
            <person name="Ohm R."/>
            <person name="Nagy I."/>
            <person name="Pangilinan J."/>
            <person name="Yan J."/>
            <person name="Xiong Y."/>
            <person name="Grigoriev I.V."/>
            <person name="Hibbett D.S."/>
            <person name="Nagy L.G."/>
        </authorList>
    </citation>
    <scope>NUCLEOTIDE SEQUENCE [LARGE SCALE GENOMIC DNA]</scope>
    <source>
        <strain evidence="3 4">SZMC22713</strain>
    </source>
</reference>
<organism evidence="3 4">
    <name type="scientific">Rickenella mellea</name>
    <dbReference type="NCBI Taxonomy" id="50990"/>
    <lineage>
        <taxon>Eukaryota</taxon>
        <taxon>Fungi</taxon>
        <taxon>Dikarya</taxon>
        <taxon>Basidiomycota</taxon>
        <taxon>Agaricomycotina</taxon>
        <taxon>Agaricomycetes</taxon>
        <taxon>Hymenochaetales</taxon>
        <taxon>Rickenellaceae</taxon>
        <taxon>Rickenella</taxon>
    </lineage>
</organism>
<dbReference type="Pfam" id="PF20151">
    <property type="entry name" value="DUF6533"/>
    <property type="match status" value="1"/>
</dbReference>